<keyword evidence="3" id="KW-0479">Metal-binding</keyword>
<evidence type="ECO:0000256" key="5">
    <source>
        <dbReference type="ARBA" id="ARBA00023002"/>
    </source>
</evidence>
<dbReference type="GO" id="GO:0051213">
    <property type="term" value="F:dioxygenase activity"/>
    <property type="evidence" value="ECO:0007669"/>
    <property type="project" value="UniProtKB-KW"/>
</dbReference>
<dbReference type="InterPro" id="IPR003819">
    <property type="entry name" value="TauD/TfdA-like"/>
</dbReference>
<gene>
    <name evidence="8" type="ORF">M878_21485</name>
</gene>
<evidence type="ECO:0000256" key="1">
    <source>
        <dbReference type="ARBA" id="ARBA00001954"/>
    </source>
</evidence>
<evidence type="ECO:0000313" key="9">
    <source>
        <dbReference type="Proteomes" id="UP000017984"/>
    </source>
</evidence>
<dbReference type="InterPro" id="IPR051178">
    <property type="entry name" value="TfdA_dioxygenase"/>
</dbReference>
<feature type="domain" description="TauD/TfdA-like" evidence="7">
    <location>
        <begin position="8"/>
        <end position="274"/>
    </location>
</feature>
<dbReference type="PATRIC" id="fig|1352936.5.peg.4499"/>
<proteinExistence type="inferred from homology"/>
<dbReference type="PANTHER" id="PTHR43779:SF3">
    <property type="entry name" value="(3R)-3-[(CARBOXYMETHYL)AMINO]FATTY ACID OXYGENASE_DECARBOXYLASE"/>
    <property type="match status" value="1"/>
</dbReference>
<keyword evidence="5" id="KW-0560">Oxidoreductase</keyword>
<evidence type="ECO:0000256" key="4">
    <source>
        <dbReference type="ARBA" id="ARBA00022964"/>
    </source>
</evidence>
<evidence type="ECO:0000259" key="7">
    <source>
        <dbReference type="Pfam" id="PF02668"/>
    </source>
</evidence>
<evidence type="ECO:0000313" key="8">
    <source>
        <dbReference type="EMBL" id="EST29035.1"/>
    </source>
</evidence>
<keyword evidence="9" id="KW-1185">Reference proteome</keyword>
<dbReference type="Pfam" id="PF02668">
    <property type="entry name" value="TauD"/>
    <property type="match status" value="1"/>
</dbReference>
<dbReference type="Gene3D" id="3.60.130.10">
    <property type="entry name" value="Clavaminate synthase-like"/>
    <property type="match status" value="1"/>
</dbReference>
<evidence type="ECO:0000256" key="2">
    <source>
        <dbReference type="ARBA" id="ARBA00005896"/>
    </source>
</evidence>
<dbReference type="STRING" id="1352936.M878_21485"/>
<sequence>MSKSSISDGFGTEYRGLTAEALTDATTVSDVVDALETSHLVVIRQTPLSPEQQIEFARKIGQPVPFNISRYRHPDYPELMISSNVVKDGKPIGVARVGNFWHQDSTYLPDPPEYTLLQGVQVPEGHGDTLFASAINVLEALPADLREKAGQATATHLHSRRFRMRPEHVGLSLPEFRAAVDKEYPPAVHPLTPVDEPTGQRYAYGSSGYTEAVDQFDANDNKRWFGAIEEFLGNPENIYRHKWTQGDLVMWKTKIAFHSATELPEGAGRIVHRVSIRKSNR</sequence>
<comment type="similarity">
    <text evidence="2">Belongs to the TfdA dioxygenase family.</text>
</comment>
<dbReference type="GO" id="GO:0046872">
    <property type="term" value="F:metal ion binding"/>
    <property type="evidence" value="ECO:0007669"/>
    <property type="project" value="UniProtKB-KW"/>
</dbReference>
<dbReference type="Proteomes" id="UP000017984">
    <property type="component" value="Chromosome"/>
</dbReference>
<keyword evidence="6" id="KW-0408">Iron</keyword>
<comment type="cofactor">
    <cofactor evidence="1">
        <name>Fe(2+)</name>
        <dbReference type="ChEBI" id="CHEBI:29033"/>
    </cofactor>
</comment>
<accession>V6KA38</accession>
<comment type="caution">
    <text evidence="8">The sequence shown here is derived from an EMBL/GenBank/DDBJ whole genome shotgun (WGS) entry which is preliminary data.</text>
</comment>
<evidence type="ECO:0000256" key="6">
    <source>
        <dbReference type="ARBA" id="ARBA00023004"/>
    </source>
</evidence>
<protein>
    <recommendedName>
        <fullName evidence="7">TauD/TfdA-like domain-containing protein</fullName>
    </recommendedName>
</protein>
<evidence type="ECO:0000256" key="3">
    <source>
        <dbReference type="ARBA" id="ARBA00022723"/>
    </source>
</evidence>
<dbReference type="EMBL" id="AWQX01000186">
    <property type="protein sequence ID" value="EST29035.1"/>
    <property type="molecule type" value="Genomic_DNA"/>
</dbReference>
<dbReference type="SUPFAM" id="SSF51197">
    <property type="entry name" value="Clavaminate synthase-like"/>
    <property type="match status" value="1"/>
</dbReference>
<dbReference type="PANTHER" id="PTHR43779">
    <property type="entry name" value="DIOXYGENASE RV0097-RELATED"/>
    <property type="match status" value="1"/>
</dbReference>
<dbReference type="HOGENOM" id="CLU_036005_2_0_11"/>
<dbReference type="InterPro" id="IPR042098">
    <property type="entry name" value="TauD-like_sf"/>
</dbReference>
<keyword evidence="4" id="KW-0223">Dioxygenase</keyword>
<dbReference type="AlphaFoldDB" id="V6KA38"/>
<reference evidence="8 9" key="1">
    <citation type="journal article" date="2014" name="Genome Announc.">
        <title>Draft Genome Sequence of Streptomyces roseochromogenes subsp. oscitans DS 12.976, Producer of the Aminocoumarin Antibiotic Clorobiocin.</title>
        <authorList>
            <person name="Ruckert C."/>
            <person name="Kalinowski J."/>
            <person name="Heide L."/>
            <person name="Apel A.K."/>
        </authorList>
    </citation>
    <scope>NUCLEOTIDE SEQUENCE [LARGE SCALE GENOMIC DNA]</scope>
    <source>
        <strain evidence="8 9">DS 12.976</strain>
    </source>
</reference>
<organism evidence="8 9">
    <name type="scientific">Streptomyces roseochromogenus subsp. oscitans DS 12.976</name>
    <dbReference type="NCBI Taxonomy" id="1352936"/>
    <lineage>
        <taxon>Bacteria</taxon>
        <taxon>Bacillati</taxon>
        <taxon>Actinomycetota</taxon>
        <taxon>Actinomycetes</taxon>
        <taxon>Kitasatosporales</taxon>
        <taxon>Streptomycetaceae</taxon>
        <taxon>Streptomyces</taxon>
    </lineage>
</organism>
<name>V6KA38_STRRC</name>